<evidence type="ECO:0000313" key="4">
    <source>
        <dbReference type="EMBL" id="EDP42591.1"/>
    </source>
</evidence>
<dbReference type="GO" id="GO:0005737">
    <property type="term" value="C:cytoplasm"/>
    <property type="evidence" value="ECO:0007669"/>
    <property type="project" value="TreeGrafter"/>
</dbReference>
<evidence type="ECO:0000259" key="3">
    <source>
        <dbReference type="PROSITE" id="PS50303"/>
    </source>
</evidence>
<proteinExistence type="predicted"/>
<dbReference type="PROSITE" id="PS50303">
    <property type="entry name" value="PUM_HD"/>
    <property type="match status" value="1"/>
</dbReference>
<dbReference type="Proteomes" id="UP000008837">
    <property type="component" value="Unassembled WGS sequence"/>
</dbReference>
<name>A8Q5L1_MALGO</name>
<dbReference type="KEGG" id="mgl:MGL_2791"/>
<keyword evidence="5" id="KW-1185">Reference proteome</keyword>
<dbReference type="InterPro" id="IPR001313">
    <property type="entry name" value="Pumilio_RNA-bd_rpt"/>
</dbReference>
<dbReference type="GeneID" id="5854106"/>
<keyword evidence="1" id="KW-0677">Repeat</keyword>
<dbReference type="STRING" id="425265.A8Q5L1"/>
<dbReference type="RefSeq" id="XP_001729805.1">
    <property type="nucleotide sequence ID" value="XM_001729753.1"/>
</dbReference>
<dbReference type="InterPro" id="IPR016024">
    <property type="entry name" value="ARM-type_fold"/>
</dbReference>
<dbReference type="PANTHER" id="PTHR12537">
    <property type="entry name" value="RNA BINDING PROTEIN PUMILIO-RELATED"/>
    <property type="match status" value="1"/>
</dbReference>
<accession>A8Q5L1</accession>
<dbReference type="Gene3D" id="1.25.10.10">
    <property type="entry name" value="Leucine-rich Repeat Variant"/>
    <property type="match status" value="1"/>
</dbReference>
<comment type="caution">
    <text evidence="4">The sequence shown here is derived from an EMBL/GenBank/DDBJ whole genome shotgun (WGS) entry which is preliminary data.</text>
</comment>
<dbReference type="OMA" id="MCESAKG"/>
<reference evidence="4 5" key="1">
    <citation type="journal article" date="2007" name="Proc. Natl. Acad. Sci. U.S.A.">
        <title>Dandruff-associated Malassezia genomes reveal convergent and divergent virulence traits shared with plant and human fungal pathogens.</title>
        <authorList>
            <person name="Xu J."/>
            <person name="Saunders C.W."/>
            <person name="Hu P."/>
            <person name="Grant R.A."/>
            <person name="Boekhout T."/>
            <person name="Kuramae E.E."/>
            <person name="Kronstad J.W."/>
            <person name="Deangelis Y.M."/>
            <person name="Reeder N.L."/>
            <person name="Johnstone K.R."/>
            <person name="Leland M."/>
            <person name="Fieno A.M."/>
            <person name="Begley W.M."/>
            <person name="Sun Y."/>
            <person name="Lacey M.P."/>
            <person name="Chaudhary T."/>
            <person name="Keough T."/>
            <person name="Chu L."/>
            <person name="Sears R."/>
            <person name="Yuan B."/>
            <person name="Dawson T.L.Jr."/>
        </authorList>
    </citation>
    <scope>NUCLEOTIDE SEQUENCE [LARGE SCALE GENOMIC DNA]</scope>
    <source>
        <strain evidence="5">ATCC MYA-4612 / CBS 7966</strain>
    </source>
</reference>
<dbReference type="AlphaFoldDB" id="A8Q5L1"/>
<dbReference type="InterPro" id="IPR033133">
    <property type="entry name" value="PUM-HD"/>
</dbReference>
<dbReference type="EMBL" id="AAYY01000010">
    <property type="protein sequence ID" value="EDP42591.1"/>
    <property type="molecule type" value="Genomic_DNA"/>
</dbReference>
<feature type="domain" description="PUM-HD" evidence="3">
    <location>
        <begin position="22"/>
        <end position="378"/>
    </location>
</feature>
<dbReference type="GO" id="GO:0000288">
    <property type="term" value="P:nuclear-transcribed mRNA catabolic process, deadenylation-dependent decay"/>
    <property type="evidence" value="ECO:0007669"/>
    <property type="project" value="TreeGrafter"/>
</dbReference>
<dbReference type="InterPro" id="IPR011989">
    <property type="entry name" value="ARM-like"/>
</dbReference>
<dbReference type="PROSITE" id="PS50302">
    <property type="entry name" value="PUM"/>
    <property type="match status" value="1"/>
</dbReference>
<dbReference type="SUPFAM" id="SSF48371">
    <property type="entry name" value="ARM repeat"/>
    <property type="match status" value="1"/>
</dbReference>
<dbReference type="FunCoup" id="A8Q5L1">
    <property type="interactions" value="226"/>
</dbReference>
<dbReference type="SMART" id="SM00025">
    <property type="entry name" value="Pumilio"/>
    <property type="match status" value="2"/>
</dbReference>
<evidence type="ECO:0000256" key="2">
    <source>
        <dbReference type="PROSITE-ProRule" id="PRU00317"/>
    </source>
</evidence>
<organism evidence="4 5">
    <name type="scientific">Malassezia globosa (strain ATCC MYA-4612 / CBS 7966)</name>
    <name type="common">Dandruff-associated fungus</name>
    <dbReference type="NCBI Taxonomy" id="425265"/>
    <lineage>
        <taxon>Eukaryota</taxon>
        <taxon>Fungi</taxon>
        <taxon>Dikarya</taxon>
        <taxon>Basidiomycota</taxon>
        <taxon>Ustilaginomycotina</taxon>
        <taxon>Malasseziomycetes</taxon>
        <taxon>Malasseziales</taxon>
        <taxon>Malasseziaceae</taxon>
        <taxon>Malassezia</taxon>
    </lineage>
</organism>
<dbReference type="GO" id="GO:0003730">
    <property type="term" value="F:mRNA 3'-UTR binding"/>
    <property type="evidence" value="ECO:0007669"/>
    <property type="project" value="TreeGrafter"/>
</dbReference>
<feature type="repeat" description="Pumilio" evidence="2">
    <location>
        <begin position="228"/>
        <end position="263"/>
    </location>
</feature>
<gene>
    <name evidence="4" type="ORF">MGL_2791</name>
</gene>
<dbReference type="OrthoDB" id="668540at2759"/>
<sequence>MTTEFKTSDACLEGILMHEEPFESVSIDSNRQQDQSENREMDILSIYDALREILVDHNQNASVQLQHQLKRGSFSRKLLIFEAMSSLMIPLAINQFGHFLVNRAIGYCADTAQHLSGAFVLLALSPVGVHVVSHVLDGPEVWKIQVVRELLQESLLITLTTQHSQCLWHKILQMRWTDPSMPLEIRESIHDALRGRWASFANTETGSTLCQHLYDSKILCDMDDGMQELLQELVGCVCDPWGVWVIQHLLEHGSVSIRECIAQCFIVSAATVSLSSYGSKAVQCALRYCGESFQNQYADVLCRVVRAGHDNVRSGGARRPLLVDVAATQHGLPILSLLLTTILRAKRTHLVDIIRVNASYLRRNRSGTRVVQLCGMYAPRKIKR</sequence>
<evidence type="ECO:0000256" key="1">
    <source>
        <dbReference type="ARBA" id="ARBA00022737"/>
    </source>
</evidence>
<evidence type="ECO:0000313" key="5">
    <source>
        <dbReference type="Proteomes" id="UP000008837"/>
    </source>
</evidence>
<dbReference type="InParanoid" id="A8Q5L1"/>
<dbReference type="VEuPathDB" id="FungiDB:MGL_2791"/>
<dbReference type="PANTHER" id="PTHR12537:SF12">
    <property type="entry name" value="MATERNAL PROTEIN PUMILIO"/>
    <property type="match status" value="1"/>
</dbReference>
<protein>
    <recommendedName>
        <fullName evidence="3">PUM-HD domain-containing protein</fullName>
    </recommendedName>
</protein>